<dbReference type="OrthoDB" id="452315at2"/>
<organism evidence="2 3">
    <name type="scientific">Sorangium cellulosum</name>
    <name type="common">Polyangium cellulosum</name>
    <dbReference type="NCBI Taxonomy" id="56"/>
    <lineage>
        <taxon>Bacteria</taxon>
        <taxon>Pseudomonadati</taxon>
        <taxon>Myxococcota</taxon>
        <taxon>Polyangia</taxon>
        <taxon>Polyangiales</taxon>
        <taxon>Polyangiaceae</taxon>
        <taxon>Sorangium</taxon>
    </lineage>
</organism>
<feature type="domain" description="N-acetyltransferase" evidence="1">
    <location>
        <begin position="17"/>
        <end position="177"/>
    </location>
</feature>
<comment type="caution">
    <text evidence="2">The sequence shown here is derived from an EMBL/GenBank/DDBJ whole genome shotgun (WGS) entry which is preliminary data.</text>
</comment>
<dbReference type="PANTHER" id="PTHR43441">
    <property type="entry name" value="RIBOSOMAL-PROTEIN-SERINE ACETYLTRANSFERASE"/>
    <property type="match status" value="1"/>
</dbReference>
<dbReference type="InterPro" id="IPR000182">
    <property type="entry name" value="GNAT_dom"/>
</dbReference>
<evidence type="ECO:0000313" key="2">
    <source>
        <dbReference type="EMBL" id="KYF67918.1"/>
    </source>
</evidence>
<dbReference type="InterPro" id="IPR051908">
    <property type="entry name" value="Ribosomal_N-acetyltransferase"/>
</dbReference>
<gene>
    <name evidence="2" type="ORF">BE15_03415</name>
</gene>
<dbReference type="Proteomes" id="UP000075260">
    <property type="component" value="Unassembled WGS sequence"/>
</dbReference>
<dbReference type="SUPFAM" id="SSF55729">
    <property type="entry name" value="Acyl-CoA N-acyltransferases (Nat)"/>
    <property type="match status" value="1"/>
</dbReference>
<dbReference type="Gene3D" id="3.40.630.30">
    <property type="match status" value="1"/>
</dbReference>
<dbReference type="EMBL" id="JEMA01000604">
    <property type="protein sequence ID" value="KYF67918.1"/>
    <property type="molecule type" value="Genomic_DNA"/>
</dbReference>
<dbReference type="Pfam" id="PF13302">
    <property type="entry name" value="Acetyltransf_3"/>
    <property type="match status" value="1"/>
</dbReference>
<dbReference type="GO" id="GO:0008999">
    <property type="term" value="F:protein-N-terminal-alanine acetyltransferase activity"/>
    <property type="evidence" value="ECO:0007669"/>
    <property type="project" value="TreeGrafter"/>
</dbReference>
<proteinExistence type="predicted"/>
<dbReference type="PROSITE" id="PS51186">
    <property type="entry name" value="GNAT"/>
    <property type="match status" value="1"/>
</dbReference>
<dbReference type="GO" id="GO:1990189">
    <property type="term" value="F:protein N-terminal-serine acetyltransferase activity"/>
    <property type="evidence" value="ECO:0007669"/>
    <property type="project" value="TreeGrafter"/>
</dbReference>
<dbReference type="AlphaFoldDB" id="A0A150QJU3"/>
<dbReference type="RefSeq" id="WP_061609503.1">
    <property type="nucleotide sequence ID" value="NZ_CP162579.1"/>
</dbReference>
<name>A0A150QJU3_SORCE</name>
<accession>A0A150QJU3</accession>
<evidence type="ECO:0000259" key="1">
    <source>
        <dbReference type="PROSITE" id="PS51186"/>
    </source>
</evidence>
<reference evidence="2 3" key="1">
    <citation type="submission" date="2014-02" db="EMBL/GenBank/DDBJ databases">
        <title>The small core and large imbalanced accessory genome model reveals a collaborative survival strategy of Sorangium cellulosum strains in nature.</title>
        <authorList>
            <person name="Han K."/>
            <person name="Peng R."/>
            <person name="Blom J."/>
            <person name="Li Y.-Z."/>
        </authorList>
    </citation>
    <scope>NUCLEOTIDE SEQUENCE [LARGE SCALE GENOMIC DNA]</scope>
    <source>
        <strain evidence="2 3">So0008-312</strain>
    </source>
</reference>
<dbReference type="PANTHER" id="PTHR43441:SF6">
    <property type="entry name" value="N-ACETYLTRANSFERASE DOMAIN-CONTAINING PROTEIN"/>
    <property type="match status" value="1"/>
</dbReference>
<dbReference type="InterPro" id="IPR016181">
    <property type="entry name" value="Acyl_CoA_acyltransferase"/>
</dbReference>
<sequence length="177" mass="19372">MSTLTTERLDLTPVSLPLLEAVIRGDRLEAEALSGAHFPDAWPGRALVERAFSSPLDRLRDDPEAFLWGTRLMVTRGQAARVVVGSVVLNGRPDATGTVEIGYGVEGKSQGQGYATEGSRAVLHWALQQAAVRRVIATTPAWHRASLRVIEKLGMRAAGTLDHDFLGELLVFERFRE</sequence>
<evidence type="ECO:0000313" key="3">
    <source>
        <dbReference type="Proteomes" id="UP000075260"/>
    </source>
</evidence>
<dbReference type="GO" id="GO:0005737">
    <property type="term" value="C:cytoplasm"/>
    <property type="evidence" value="ECO:0007669"/>
    <property type="project" value="TreeGrafter"/>
</dbReference>
<protein>
    <recommendedName>
        <fullName evidence="1">N-acetyltransferase domain-containing protein</fullName>
    </recommendedName>
</protein>